<dbReference type="InterPro" id="IPR009057">
    <property type="entry name" value="Homeodomain-like_sf"/>
</dbReference>
<evidence type="ECO:0000313" key="3">
    <source>
        <dbReference type="Proteomes" id="UP001161247"/>
    </source>
</evidence>
<evidence type="ECO:0000313" key="2">
    <source>
        <dbReference type="EMBL" id="CAI9099690.1"/>
    </source>
</evidence>
<dbReference type="PANTHER" id="PTHR47430:SF4">
    <property type="entry name" value="GB|AAC33480.1"/>
    <property type="match status" value="1"/>
</dbReference>
<dbReference type="PROSITE" id="PS50090">
    <property type="entry name" value="MYB_LIKE"/>
    <property type="match status" value="1"/>
</dbReference>
<organism evidence="2 3">
    <name type="scientific">Oldenlandia corymbosa var. corymbosa</name>
    <dbReference type="NCBI Taxonomy" id="529605"/>
    <lineage>
        <taxon>Eukaryota</taxon>
        <taxon>Viridiplantae</taxon>
        <taxon>Streptophyta</taxon>
        <taxon>Embryophyta</taxon>
        <taxon>Tracheophyta</taxon>
        <taxon>Spermatophyta</taxon>
        <taxon>Magnoliopsida</taxon>
        <taxon>eudicotyledons</taxon>
        <taxon>Gunneridae</taxon>
        <taxon>Pentapetalae</taxon>
        <taxon>asterids</taxon>
        <taxon>lamiids</taxon>
        <taxon>Gentianales</taxon>
        <taxon>Rubiaceae</taxon>
        <taxon>Rubioideae</taxon>
        <taxon>Spermacoceae</taxon>
        <taxon>Hedyotis-Oldenlandia complex</taxon>
        <taxon>Oldenlandia</taxon>
    </lineage>
</organism>
<dbReference type="InterPro" id="IPR001005">
    <property type="entry name" value="SANT/Myb"/>
</dbReference>
<dbReference type="EMBL" id="OX459120">
    <property type="protein sequence ID" value="CAI9099690.1"/>
    <property type="molecule type" value="Genomic_DNA"/>
</dbReference>
<protein>
    <submittedName>
        <fullName evidence="2">OLC1v1036549C1</fullName>
    </submittedName>
</protein>
<feature type="domain" description="Myb-like" evidence="1">
    <location>
        <begin position="45"/>
        <end position="98"/>
    </location>
</feature>
<dbReference type="PANTHER" id="PTHR47430">
    <property type="entry name" value="GB|AAC33480.1"/>
    <property type="match status" value="1"/>
</dbReference>
<dbReference type="SUPFAM" id="SSF46689">
    <property type="entry name" value="Homeodomain-like"/>
    <property type="match status" value="1"/>
</dbReference>
<reference evidence="2" key="1">
    <citation type="submission" date="2023-03" db="EMBL/GenBank/DDBJ databases">
        <authorList>
            <person name="Julca I."/>
        </authorList>
    </citation>
    <scope>NUCLEOTIDE SEQUENCE</scope>
</reference>
<name>A0AAV1CXM0_OLDCO</name>
<gene>
    <name evidence="2" type="ORF">OLC1_LOCUS9655</name>
</gene>
<keyword evidence="3" id="KW-1185">Reference proteome</keyword>
<accession>A0AAV1CXM0</accession>
<sequence>MKYADEKKSKHGMLRDNVPWTSISNKLTTRAQHSCCHKWYRQLTSPMVMKGDWKDSDDYRLIDKLFQLDSTCFDDVDWDDLLEHRSGVSCQKRWKEMVRHMSESSKKTFADQVRFWQSDMVRSYLKLEKYGKANPMFPSVSVPP</sequence>
<dbReference type="Proteomes" id="UP001161247">
    <property type="component" value="Chromosome 3"/>
</dbReference>
<proteinExistence type="predicted"/>
<evidence type="ECO:0000259" key="1">
    <source>
        <dbReference type="PROSITE" id="PS50090"/>
    </source>
</evidence>
<dbReference type="AlphaFoldDB" id="A0AAV1CXM0"/>